<dbReference type="Pfam" id="PF07797">
    <property type="entry name" value="DUF1639"/>
    <property type="match status" value="1"/>
</dbReference>
<comment type="caution">
    <text evidence="1">The sequence shown here is derived from an EMBL/GenBank/DDBJ whole genome shotgun (WGS) entry which is preliminary data.</text>
</comment>
<protein>
    <submittedName>
        <fullName evidence="1">Uncharacterized protein</fullName>
    </submittedName>
</protein>
<name>A0A7J6EPH5_CANSA</name>
<sequence>MGFLNSFATSQRVSPPEKLAKKEIEEDFISLLGHKPPRRPKKRPRNVQRQLHILQIRLLLLPLCPRILLLLLLFLCPINQSSVIATSFDSNNPVLLASNKLIQSLY</sequence>
<dbReference type="Proteomes" id="UP000583929">
    <property type="component" value="Unassembled WGS sequence"/>
</dbReference>
<proteinExistence type="predicted"/>
<gene>
    <name evidence="1" type="ORF">G4B88_000016</name>
</gene>
<dbReference type="AlphaFoldDB" id="A0A7J6EPH5"/>
<evidence type="ECO:0000313" key="1">
    <source>
        <dbReference type="EMBL" id="KAF4360342.1"/>
    </source>
</evidence>
<dbReference type="EMBL" id="JAATIQ010000350">
    <property type="protein sequence ID" value="KAF4360342.1"/>
    <property type="molecule type" value="Genomic_DNA"/>
</dbReference>
<keyword evidence="2" id="KW-1185">Reference proteome</keyword>
<organism evidence="1 2">
    <name type="scientific">Cannabis sativa</name>
    <name type="common">Hemp</name>
    <name type="synonym">Marijuana</name>
    <dbReference type="NCBI Taxonomy" id="3483"/>
    <lineage>
        <taxon>Eukaryota</taxon>
        <taxon>Viridiplantae</taxon>
        <taxon>Streptophyta</taxon>
        <taxon>Embryophyta</taxon>
        <taxon>Tracheophyta</taxon>
        <taxon>Spermatophyta</taxon>
        <taxon>Magnoliopsida</taxon>
        <taxon>eudicotyledons</taxon>
        <taxon>Gunneridae</taxon>
        <taxon>Pentapetalae</taxon>
        <taxon>rosids</taxon>
        <taxon>fabids</taxon>
        <taxon>Rosales</taxon>
        <taxon>Cannabaceae</taxon>
        <taxon>Cannabis</taxon>
    </lineage>
</organism>
<dbReference type="PANTHER" id="PTHR33130">
    <property type="entry name" value="PUTATIVE (DUF1639)-RELATED"/>
    <property type="match status" value="1"/>
</dbReference>
<dbReference type="PANTHER" id="PTHR33130:SF43">
    <property type="entry name" value="OS01G0688600 PROTEIN"/>
    <property type="match status" value="1"/>
</dbReference>
<accession>A0A7J6EPH5</accession>
<evidence type="ECO:0000313" key="2">
    <source>
        <dbReference type="Proteomes" id="UP000583929"/>
    </source>
</evidence>
<dbReference type="InterPro" id="IPR012438">
    <property type="entry name" value="DUF1639"/>
</dbReference>
<reference evidence="1 2" key="1">
    <citation type="journal article" date="2020" name="bioRxiv">
        <title>Sequence and annotation of 42 cannabis genomes reveals extensive copy number variation in cannabinoid synthesis and pathogen resistance genes.</title>
        <authorList>
            <person name="Mckernan K.J."/>
            <person name="Helbert Y."/>
            <person name="Kane L.T."/>
            <person name="Ebling H."/>
            <person name="Zhang L."/>
            <person name="Liu B."/>
            <person name="Eaton Z."/>
            <person name="Mclaughlin S."/>
            <person name="Kingan S."/>
            <person name="Baybayan P."/>
            <person name="Concepcion G."/>
            <person name="Jordan M."/>
            <person name="Riva A."/>
            <person name="Barbazuk W."/>
            <person name="Harkins T."/>
        </authorList>
    </citation>
    <scope>NUCLEOTIDE SEQUENCE [LARGE SCALE GENOMIC DNA]</scope>
    <source>
        <strain evidence="2">cv. Jamaican Lion 4</strain>
        <tissue evidence="1">Leaf</tissue>
    </source>
</reference>